<proteinExistence type="predicted"/>
<evidence type="ECO:0008006" key="3">
    <source>
        <dbReference type="Google" id="ProtNLM"/>
    </source>
</evidence>
<protein>
    <recommendedName>
        <fullName evidence="3">Sulfotransferase</fullName>
    </recommendedName>
</protein>
<dbReference type="Gene3D" id="3.40.50.300">
    <property type="entry name" value="P-loop containing nucleotide triphosphate hydrolases"/>
    <property type="match status" value="1"/>
</dbReference>
<dbReference type="AlphaFoldDB" id="A0A819ZA31"/>
<dbReference type="SUPFAM" id="SSF52540">
    <property type="entry name" value="P-loop containing nucleoside triphosphate hydrolases"/>
    <property type="match status" value="1"/>
</dbReference>
<reference evidence="1" key="1">
    <citation type="submission" date="2021-02" db="EMBL/GenBank/DDBJ databases">
        <authorList>
            <person name="Nowell W R."/>
        </authorList>
    </citation>
    <scope>NUCLEOTIDE SEQUENCE</scope>
</reference>
<dbReference type="EMBL" id="CAJOBD010011301">
    <property type="protein sequence ID" value="CAF4165450.1"/>
    <property type="molecule type" value="Genomic_DNA"/>
</dbReference>
<dbReference type="Pfam" id="PF13469">
    <property type="entry name" value="Sulfotransfer_3"/>
    <property type="match status" value="1"/>
</dbReference>
<sequence>MKFRNLQSDTLKKTQKNIFDVSYDNLMEDPIGVAQQIYDHFNLHWSDEMEIAMCNWFLENSQGKQGRHEYSLADFGLTREDLERHYADYNKLVLSSTYSNNQSSSTNSAQS</sequence>
<dbReference type="Proteomes" id="UP000663836">
    <property type="component" value="Unassembled WGS sequence"/>
</dbReference>
<dbReference type="InterPro" id="IPR027417">
    <property type="entry name" value="P-loop_NTPase"/>
</dbReference>
<dbReference type="PANTHER" id="PTHR36451">
    <property type="entry name" value="PAPS-DEPENDENT SULFOTRANSFERASE STF3"/>
    <property type="match status" value="1"/>
</dbReference>
<evidence type="ECO:0000313" key="1">
    <source>
        <dbReference type="EMBL" id="CAF4165450.1"/>
    </source>
</evidence>
<comment type="caution">
    <text evidence="1">The sequence shown here is derived from an EMBL/GenBank/DDBJ whole genome shotgun (WGS) entry which is preliminary data.</text>
</comment>
<dbReference type="InterPro" id="IPR052736">
    <property type="entry name" value="Stf3_sulfotransferase"/>
</dbReference>
<accession>A0A819ZA31</accession>
<name>A0A819ZA31_9BILA</name>
<gene>
    <name evidence="1" type="ORF">JBS370_LOCUS34729</name>
</gene>
<organism evidence="1 2">
    <name type="scientific">Rotaria sordida</name>
    <dbReference type="NCBI Taxonomy" id="392033"/>
    <lineage>
        <taxon>Eukaryota</taxon>
        <taxon>Metazoa</taxon>
        <taxon>Spiralia</taxon>
        <taxon>Gnathifera</taxon>
        <taxon>Rotifera</taxon>
        <taxon>Eurotatoria</taxon>
        <taxon>Bdelloidea</taxon>
        <taxon>Philodinida</taxon>
        <taxon>Philodinidae</taxon>
        <taxon>Rotaria</taxon>
    </lineage>
</organism>
<dbReference type="PANTHER" id="PTHR36451:SF1">
    <property type="entry name" value="OMEGA-HYDROXY-BETA-DIHYDROMENAQUINONE-9 SULFOTRANSFERASE STF3"/>
    <property type="match status" value="1"/>
</dbReference>
<evidence type="ECO:0000313" key="2">
    <source>
        <dbReference type="Proteomes" id="UP000663836"/>
    </source>
</evidence>